<gene>
    <name evidence="9" type="ORF">IE81DRAFT_344759</name>
</gene>
<dbReference type="GO" id="GO:0016020">
    <property type="term" value="C:membrane"/>
    <property type="evidence" value="ECO:0007669"/>
    <property type="project" value="UniProtKB-SubCell"/>
</dbReference>
<evidence type="ECO:0000256" key="2">
    <source>
        <dbReference type="ARBA" id="ARBA00004173"/>
    </source>
</evidence>
<dbReference type="STRING" id="1522189.A0A316W766"/>
<dbReference type="GO" id="GO:0016787">
    <property type="term" value="F:hydrolase activity"/>
    <property type="evidence" value="ECO:0007669"/>
    <property type="project" value="UniProtKB-KW"/>
</dbReference>
<evidence type="ECO:0000313" key="10">
    <source>
        <dbReference type="Proteomes" id="UP000245783"/>
    </source>
</evidence>
<dbReference type="OrthoDB" id="430293at2759"/>
<keyword evidence="5" id="KW-0255">Endonuclease</keyword>
<dbReference type="GeneID" id="37037712"/>
<dbReference type="InterPro" id="IPR035437">
    <property type="entry name" value="SNase_OB-fold_sf"/>
</dbReference>
<dbReference type="SMART" id="SM00318">
    <property type="entry name" value="SNc"/>
    <property type="match status" value="1"/>
</dbReference>
<evidence type="ECO:0000256" key="7">
    <source>
        <dbReference type="ARBA" id="ARBA00022837"/>
    </source>
</evidence>
<feature type="domain" description="TNase-like" evidence="8">
    <location>
        <begin position="103"/>
        <end position="280"/>
    </location>
</feature>
<dbReference type="FunCoup" id="A0A316W766">
    <property type="interactions" value="3"/>
</dbReference>
<evidence type="ECO:0000256" key="6">
    <source>
        <dbReference type="ARBA" id="ARBA00022801"/>
    </source>
</evidence>
<dbReference type="Pfam" id="PF00565">
    <property type="entry name" value="SNase"/>
    <property type="match status" value="1"/>
</dbReference>
<evidence type="ECO:0000256" key="4">
    <source>
        <dbReference type="ARBA" id="ARBA00022722"/>
    </source>
</evidence>
<dbReference type="Gene3D" id="2.40.50.90">
    <property type="match status" value="1"/>
</dbReference>
<evidence type="ECO:0000256" key="5">
    <source>
        <dbReference type="ARBA" id="ARBA00022759"/>
    </source>
</evidence>
<protein>
    <submittedName>
        <fullName evidence="9">SNase-domain-containing protein</fullName>
    </submittedName>
</protein>
<dbReference type="GO" id="GO:0005739">
    <property type="term" value="C:mitochondrion"/>
    <property type="evidence" value="ECO:0007669"/>
    <property type="project" value="UniProtKB-SubCell"/>
</dbReference>
<dbReference type="AlphaFoldDB" id="A0A316W766"/>
<proteinExistence type="inferred from homology"/>
<sequence length="297" mass="33131">MERPAGPSAQPLQQQIVGHDLLVASPLDSIPSASQALAALNSTIDRPILSTSSVTIRDLTKSPTAIAVTSVAATLGSTTLYWRYFRRIRNAEHLTPATLKWRRTLVGRCTSVGDADGFRLYHQPPFPFRLLAPAPHSPKSDQTLSVRMAGADAPESGHFGKEAQPFAKEAKEELKRLVEGKTVWCEVAHVDQYKRLVATPYVLRFPYIFGRTNVSLRMVKLGLATVYTQSGAAYANARWWQRLFRSASKEKKGKKTSWGLRQLEKAEKKAKSAKRGMWSLGGRLESPADYKRRLKER</sequence>
<keyword evidence="7" id="KW-0106">Calcium</keyword>
<dbReference type="SUPFAM" id="SSF50199">
    <property type="entry name" value="Staphylococcal nuclease"/>
    <property type="match status" value="1"/>
</dbReference>
<dbReference type="PANTHER" id="PTHR12302">
    <property type="entry name" value="EBNA2 BINDING PROTEIN P100"/>
    <property type="match status" value="1"/>
</dbReference>
<dbReference type="PROSITE" id="PS50830">
    <property type="entry name" value="TNASE_3"/>
    <property type="match status" value="1"/>
</dbReference>
<comment type="subcellular location">
    <subcellularLocation>
        <location evidence="1">Membrane</location>
        <topology evidence="1">Single-pass membrane protein</topology>
    </subcellularLocation>
    <subcellularLocation>
        <location evidence="2">Mitochondrion</location>
    </subcellularLocation>
</comment>
<evidence type="ECO:0000256" key="1">
    <source>
        <dbReference type="ARBA" id="ARBA00004167"/>
    </source>
</evidence>
<reference evidence="9 10" key="1">
    <citation type="journal article" date="2018" name="Mol. Biol. Evol.">
        <title>Broad Genomic Sampling Reveals a Smut Pathogenic Ancestry of the Fungal Clade Ustilaginomycotina.</title>
        <authorList>
            <person name="Kijpornyongpan T."/>
            <person name="Mondo S.J."/>
            <person name="Barry K."/>
            <person name="Sandor L."/>
            <person name="Lee J."/>
            <person name="Lipzen A."/>
            <person name="Pangilinan J."/>
            <person name="LaButti K."/>
            <person name="Hainaut M."/>
            <person name="Henrissat B."/>
            <person name="Grigoriev I.V."/>
            <person name="Spatafora J.W."/>
            <person name="Aime M.C."/>
        </authorList>
    </citation>
    <scope>NUCLEOTIDE SEQUENCE [LARGE SCALE GENOMIC DNA]</scope>
    <source>
        <strain evidence="9 10">MCA 4658</strain>
    </source>
</reference>
<organism evidence="9 10">
    <name type="scientific">Ceraceosorus guamensis</name>
    <dbReference type="NCBI Taxonomy" id="1522189"/>
    <lineage>
        <taxon>Eukaryota</taxon>
        <taxon>Fungi</taxon>
        <taxon>Dikarya</taxon>
        <taxon>Basidiomycota</taxon>
        <taxon>Ustilaginomycotina</taxon>
        <taxon>Exobasidiomycetes</taxon>
        <taxon>Ceraceosorales</taxon>
        <taxon>Ceraceosoraceae</taxon>
        <taxon>Ceraceosorus</taxon>
    </lineage>
</organism>
<evidence type="ECO:0000313" key="9">
    <source>
        <dbReference type="EMBL" id="PWN45454.1"/>
    </source>
</evidence>
<keyword evidence="4" id="KW-0540">Nuclease</keyword>
<keyword evidence="6" id="KW-0378">Hydrolase</keyword>
<dbReference type="InterPro" id="IPR016071">
    <property type="entry name" value="Staphylococal_nuclease_OB-fold"/>
</dbReference>
<comment type="similarity">
    <text evidence="3">Belongs to the LCL3 family.</text>
</comment>
<dbReference type="PANTHER" id="PTHR12302:SF3">
    <property type="entry name" value="SERINE_THREONINE-PROTEIN KINASE 31"/>
    <property type="match status" value="1"/>
</dbReference>
<dbReference type="RefSeq" id="XP_025372614.1">
    <property type="nucleotide sequence ID" value="XM_025515842.1"/>
</dbReference>
<dbReference type="InParanoid" id="A0A316W766"/>
<evidence type="ECO:0000256" key="3">
    <source>
        <dbReference type="ARBA" id="ARBA00005435"/>
    </source>
</evidence>
<dbReference type="EMBL" id="KZ819355">
    <property type="protein sequence ID" value="PWN45454.1"/>
    <property type="molecule type" value="Genomic_DNA"/>
</dbReference>
<keyword evidence="10" id="KW-1185">Reference proteome</keyword>
<dbReference type="Proteomes" id="UP000245783">
    <property type="component" value="Unassembled WGS sequence"/>
</dbReference>
<evidence type="ECO:0000259" key="8">
    <source>
        <dbReference type="PROSITE" id="PS50830"/>
    </source>
</evidence>
<accession>A0A316W766</accession>
<dbReference type="GO" id="GO:0004519">
    <property type="term" value="F:endonuclease activity"/>
    <property type="evidence" value="ECO:0007669"/>
    <property type="project" value="UniProtKB-KW"/>
</dbReference>
<name>A0A316W766_9BASI</name>